<dbReference type="EMBL" id="JADQDO010000006">
    <property type="protein sequence ID" value="MBF9234345.1"/>
    <property type="molecule type" value="Genomic_DNA"/>
</dbReference>
<dbReference type="RefSeq" id="WP_196272337.1">
    <property type="nucleotide sequence ID" value="NZ_JADQDO010000006.1"/>
</dbReference>
<name>A0A931BSC7_9HYPH</name>
<gene>
    <name evidence="2" type="ORF">I2H38_13270</name>
</gene>
<proteinExistence type="predicted"/>
<protein>
    <recommendedName>
        <fullName evidence="4">DUF3551 domain-containing protein</fullName>
    </recommendedName>
</protein>
<evidence type="ECO:0008006" key="4">
    <source>
        <dbReference type="Google" id="ProtNLM"/>
    </source>
</evidence>
<reference evidence="2" key="1">
    <citation type="submission" date="2020-11" db="EMBL/GenBank/DDBJ databases">
        <authorList>
            <person name="Kim M.K."/>
        </authorList>
    </citation>
    <scope>NUCLEOTIDE SEQUENCE</scope>
    <source>
        <strain evidence="2">BT350</strain>
    </source>
</reference>
<dbReference type="Proteomes" id="UP000599312">
    <property type="component" value="Unassembled WGS sequence"/>
</dbReference>
<organism evidence="2 3">
    <name type="scientific">Microvirga alba</name>
    <dbReference type="NCBI Taxonomy" id="2791025"/>
    <lineage>
        <taxon>Bacteria</taxon>
        <taxon>Pseudomonadati</taxon>
        <taxon>Pseudomonadota</taxon>
        <taxon>Alphaproteobacteria</taxon>
        <taxon>Hyphomicrobiales</taxon>
        <taxon>Methylobacteriaceae</taxon>
        <taxon>Microvirga</taxon>
    </lineage>
</organism>
<feature type="chain" id="PRO_5037483653" description="DUF3551 domain-containing protein" evidence="1">
    <location>
        <begin position="20"/>
        <end position="87"/>
    </location>
</feature>
<dbReference type="AlphaFoldDB" id="A0A931BSC7"/>
<sequence>MRRVVVVFLTMLAGAPANAGAEPGSSYRQAQTPEHNLPDCYCRANGRVFAMGERVCLRTPRGARIAQCGMAINVTSWEITEIPCPES</sequence>
<keyword evidence="1" id="KW-0732">Signal</keyword>
<keyword evidence="3" id="KW-1185">Reference proteome</keyword>
<evidence type="ECO:0000313" key="3">
    <source>
        <dbReference type="Proteomes" id="UP000599312"/>
    </source>
</evidence>
<accession>A0A931BSC7</accession>
<evidence type="ECO:0000256" key="1">
    <source>
        <dbReference type="SAM" id="SignalP"/>
    </source>
</evidence>
<evidence type="ECO:0000313" key="2">
    <source>
        <dbReference type="EMBL" id="MBF9234345.1"/>
    </source>
</evidence>
<comment type="caution">
    <text evidence="2">The sequence shown here is derived from an EMBL/GenBank/DDBJ whole genome shotgun (WGS) entry which is preliminary data.</text>
</comment>
<feature type="signal peptide" evidence="1">
    <location>
        <begin position="1"/>
        <end position="19"/>
    </location>
</feature>